<dbReference type="Pfam" id="PF02776">
    <property type="entry name" value="TPP_enzyme_N"/>
    <property type="match status" value="1"/>
</dbReference>
<evidence type="ECO:0000313" key="7">
    <source>
        <dbReference type="EMBL" id="CAB4952618.1"/>
    </source>
</evidence>
<dbReference type="PANTHER" id="PTHR18968">
    <property type="entry name" value="THIAMINE PYROPHOSPHATE ENZYMES"/>
    <property type="match status" value="1"/>
</dbReference>
<dbReference type="AlphaFoldDB" id="A0A6J7K980"/>
<keyword evidence="2 3" id="KW-0786">Thiamine pyrophosphate</keyword>
<organism evidence="7">
    <name type="scientific">freshwater metagenome</name>
    <dbReference type="NCBI Taxonomy" id="449393"/>
    <lineage>
        <taxon>unclassified sequences</taxon>
        <taxon>metagenomes</taxon>
        <taxon>ecological metagenomes</taxon>
    </lineage>
</organism>
<dbReference type="NCBIfam" id="TIGR04377">
    <property type="entry name" value="myo_inos_iolD"/>
    <property type="match status" value="1"/>
</dbReference>
<dbReference type="CDD" id="cd07035">
    <property type="entry name" value="TPP_PYR_POX_like"/>
    <property type="match status" value="1"/>
</dbReference>
<accession>A0A6J7K980</accession>
<gene>
    <name evidence="7" type="ORF">UFOPK3772_01648</name>
</gene>
<dbReference type="InterPro" id="IPR045229">
    <property type="entry name" value="TPP_enz"/>
</dbReference>
<dbReference type="Pfam" id="PF00205">
    <property type="entry name" value="TPP_enzyme_M"/>
    <property type="match status" value="1"/>
</dbReference>
<evidence type="ECO:0000256" key="2">
    <source>
        <dbReference type="ARBA" id="ARBA00023052"/>
    </source>
</evidence>
<comment type="similarity">
    <text evidence="1 3">Belongs to the TPP enzyme family.</text>
</comment>
<evidence type="ECO:0000259" key="6">
    <source>
        <dbReference type="Pfam" id="PF02776"/>
    </source>
</evidence>
<dbReference type="Pfam" id="PF02775">
    <property type="entry name" value="TPP_enzyme_C"/>
    <property type="match status" value="1"/>
</dbReference>
<protein>
    <submittedName>
        <fullName evidence="7">Unannotated protein</fullName>
    </submittedName>
</protein>
<dbReference type="GO" id="GO:0009097">
    <property type="term" value="P:isoleucine biosynthetic process"/>
    <property type="evidence" value="ECO:0007669"/>
    <property type="project" value="TreeGrafter"/>
</dbReference>
<dbReference type="Gene3D" id="3.40.50.1220">
    <property type="entry name" value="TPP-binding domain"/>
    <property type="match status" value="1"/>
</dbReference>
<feature type="domain" description="Thiamine pyrophosphate enzyme TPP-binding" evidence="5">
    <location>
        <begin position="423"/>
        <end position="569"/>
    </location>
</feature>
<proteinExistence type="inferred from homology"/>
<dbReference type="GO" id="GO:0003984">
    <property type="term" value="F:acetolactate synthase activity"/>
    <property type="evidence" value="ECO:0007669"/>
    <property type="project" value="TreeGrafter"/>
</dbReference>
<evidence type="ECO:0000259" key="4">
    <source>
        <dbReference type="Pfam" id="PF00205"/>
    </source>
</evidence>
<dbReference type="GO" id="GO:0050660">
    <property type="term" value="F:flavin adenine dinucleotide binding"/>
    <property type="evidence" value="ECO:0007669"/>
    <property type="project" value="TreeGrafter"/>
</dbReference>
<dbReference type="InterPro" id="IPR012001">
    <property type="entry name" value="Thiamin_PyroP_enz_TPP-bd_dom"/>
</dbReference>
<reference evidence="7" key="1">
    <citation type="submission" date="2020-05" db="EMBL/GenBank/DDBJ databases">
        <authorList>
            <person name="Chiriac C."/>
            <person name="Salcher M."/>
            <person name="Ghai R."/>
            <person name="Kavagutti S V."/>
        </authorList>
    </citation>
    <scope>NUCLEOTIDE SEQUENCE</scope>
</reference>
<evidence type="ECO:0000259" key="5">
    <source>
        <dbReference type="Pfam" id="PF02775"/>
    </source>
</evidence>
<dbReference type="EMBL" id="CAFBNE010000049">
    <property type="protein sequence ID" value="CAB4952618.1"/>
    <property type="molecule type" value="Genomic_DNA"/>
</dbReference>
<dbReference type="InterPro" id="IPR011766">
    <property type="entry name" value="TPP_enzyme_TPP-bd"/>
</dbReference>
<evidence type="ECO:0000256" key="1">
    <source>
        <dbReference type="ARBA" id="ARBA00007812"/>
    </source>
</evidence>
<dbReference type="GO" id="GO:0009099">
    <property type="term" value="P:L-valine biosynthetic process"/>
    <property type="evidence" value="ECO:0007669"/>
    <property type="project" value="TreeGrafter"/>
</dbReference>
<dbReference type="PANTHER" id="PTHR18968:SF9">
    <property type="entry name" value="3D-(3,5_4)-TRIHYDROXYCYCLOHEXANE-1,2-DIONE HYDROLASE"/>
    <property type="match status" value="1"/>
</dbReference>
<name>A0A6J7K980_9ZZZZ</name>
<dbReference type="GO" id="GO:0030976">
    <property type="term" value="F:thiamine pyrophosphate binding"/>
    <property type="evidence" value="ECO:0007669"/>
    <property type="project" value="InterPro"/>
</dbReference>
<dbReference type="GO" id="GO:0019310">
    <property type="term" value="P:inositol catabolic process"/>
    <property type="evidence" value="ECO:0007669"/>
    <property type="project" value="InterPro"/>
</dbReference>
<dbReference type="SUPFAM" id="SSF52467">
    <property type="entry name" value="DHS-like NAD/FAD-binding domain"/>
    <property type="match status" value="1"/>
</dbReference>
<dbReference type="InterPro" id="IPR029035">
    <property type="entry name" value="DHS-like_NAD/FAD-binding_dom"/>
</dbReference>
<dbReference type="Gene3D" id="3.40.50.970">
    <property type="match status" value="2"/>
</dbReference>
<dbReference type="GO" id="GO:0005948">
    <property type="term" value="C:acetolactate synthase complex"/>
    <property type="evidence" value="ECO:0007669"/>
    <property type="project" value="TreeGrafter"/>
</dbReference>
<dbReference type="GO" id="GO:0016823">
    <property type="term" value="F:hydrolase activity, acting on acid carbon-carbon bonds, in ketonic substances"/>
    <property type="evidence" value="ECO:0007669"/>
    <property type="project" value="InterPro"/>
</dbReference>
<sequence length="619" mass="66613">MHTVRLTTDQAIVKWLLAQRTVIDGQEAPVFAGAFGIFGHGNVTALAEALEPVQEQFPTWRGQNEQYMTLAAVAFAKARLRKQIMVSTTSVGPGCSNLLTAAAVASVNRLPLLMLCGDYFAHRAVDPVLQQIETFTDPTISICDAFKPVVRYWDRISRPEQIIRSLPQALAIMLDPASCGPAFFALPQDVQAEAFDFPASFFESRMHYIRRPAPDPRDIDAAIALLKQAKRPLIIAGGGVRYSGANAALADLAERRGIPIAETAAGKSTVVGSHPNAVGTIGVIGASSANKVAEEADVILAIGTRLQDFTTGSWALFRDPDARFILVNTNRWDATKRTDCAVIGDALTCIEALDSGLGDYVAPPSWMTGAQGHVADWSSYLGGWMERTDLDPPSYGQVIQGCNALARPEDYVVCAAGGILGELTMAWDSLAPNTFDSEWGFSTMGYEVAGAWGASMALAEDARSKGGEVLAFMGDGSYLMGNSDVYSTVLSGHKVIFIVCDNGGFAVINRLQMSTGGAEFNNLYSSSRRVRDARVDFLQHITSMGAEGEVVSSISELPAAFERARACDRSYGLIIPVQAYSWLEGNAWWEVGVPAVSDRADVRVARGALDAEKKHQRLA</sequence>
<dbReference type="SUPFAM" id="SSF52518">
    <property type="entry name" value="Thiamin diphosphate-binding fold (THDP-binding)"/>
    <property type="match status" value="2"/>
</dbReference>
<dbReference type="InterPro" id="IPR012000">
    <property type="entry name" value="Thiamin_PyroP_enz_cen_dom"/>
</dbReference>
<evidence type="ECO:0000256" key="3">
    <source>
        <dbReference type="RuleBase" id="RU362132"/>
    </source>
</evidence>
<dbReference type="InterPro" id="IPR030817">
    <property type="entry name" value="Myo_inos_IolD"/>
</dbReference>
<feature type="domain" description="Thiamine pyrophosphate enzyme N-terminal TPP-binding" evidence="6">
    <location>
        <begin position="34"/>
        <end position="130"/>
    </location>
</feature>
<dbReference type="GO" id="GO:0000287">
    <property type="term" value="F:magnesium ion binding"/>
    <property type="evidence" value="ECO:0007669"/>
    <property type="project" value="InterPro"/>
</dbReference>
<dbReference type="InterPro" id="IPR029061">
    <property type="entry name" value="THDP-binding"/>
</dbReference>
<feature type="domain" description="Thiamine pyrophosphate enzyme central" evidence="4">
    <location>
        <begin position="219"/>
        <end position="353"/>
    </location>
</feature>